<evidence type="ECO:0000256" key="3">
    <source>
        <dbReference type="PROSITE-ProRule" id="PRU00284"/>
    </source>
</evidence>
<feature type="domain" description="Methyl-accepting transducer" evidence="4">
    <location>
        <begin position="1"/>
        <end position="163"/>
    </location>
</feature>
<dbReference type="PRINTS" id="PR00260">
    <property type="entry name" value="CHEMTRNSDUCR"/>
</dbReference>
<organism evidence="5 6">
    <name type="scientific">Helicobacter colisuis</name>
    <dbReference type="NCBI Taxonomy" id="2949739"/>
    <lineage>
        <taxon>Bacteria</taxon>
        <taxon>Pseudomonadati</taxon>
        <taxon>Campylobacterota</taxon>
        <taxon>Epsilonproteobacteria</taxon>
        <taxon>Campylobacterales</taxon>
        <taxon>Helicobacteraceae</taxon>
        <taxon>Helicobacter</taxon>
    </lineage>
</organism>
<dbReference type="PANTHER" id="PTHR32089">
    <property type="entry name" value="METHYL-ACCEPTING CHEMOTAXIS PROTEIN MCPB"/>
    <property type="match status" value="1"/>
</dbReference>
<proteinExistence type="inferred from homology"/>
<dbReference type="SUPFAM" id="SSF58104">
    <property type="entry name" value="Methyl-accepting chemotaxis protein (MCP) signaling domain"/>
    <property type="match status" value="1"/>
</dbReference>
<dbReference type="PROSITE" id="PS50111">
    <property type="entry name" value="CHEMOTAXIS_TRANSDUC_2"/>
    <property type="match status" value="1"/>
</dbReference>
<gene>
    <name evidence="5" type="ORF">NCR95_04895</name>
</gene>
<dbReference type="PANTHER" id="PTHR32089:SF112">
    <property type="entry name" value="LYSOZYME-LIKE PROTEIN-RELATED"/>
    <property type="match status" value="1"/>
</dbReference>
<evidence type="ECO:0000313" key="6">
    <source>
        <dbReference type="Proteomes" id="UP001057522"/>
    </source>
</evidence>
<dbReference type="EMBL" id="JAMOKX010000004">
    <property type="protein sequence ID" value="MCL9819508.1"/>
    <property type="molecule type" value="Genomic_DNA"/>
</dbReference>
<dbReference type="Proteomes" id="UP001057522">
    <property type="component" value="Unassembled WGS sequence"/>
</dbReference>
<sequence>MDQTTDAFEGFVKRIGEIDSFVALIKEITEQTNLLALNAAIEAARAGEHGRGFAVVADEVRKLAERAQKTALEISSTTKIINQEINDIATLVENINEISHSSNDLLNSFQSVFAQMDSKAQHLLGAILQTHKNSYVMLLKLDCILKESGAYSAIITGMQPIIKDYCEVNDENGISKEICNSVYSFNNSIREFLEFATKESSLNKPKELERLCQRFEEKSQEIYKQLVII</sequence>
<evidence type="ECO:0000259" key="4">
    <source>
        <dbReference type="PROSITE" id="PS50111"/>
    </source>
</evidence>
<reference evidence="5" key="1">
    <citation type="submission" date="2022-06" db="EMBL/GenBank/DDBJ databases">
        <title>Helicobacter colisuis sp. nov.</title>
        <authorList>
            <person name="Papic B."/>
            <person name="Gruntar I."/>
        </authorList>
    </citation>
    <scope>NUCLEOTIDE SEQUENCE</scope>
    <source>
        <strain evidence="5">11154-15</strain>
    </source>
</reference>
<comment type="similarity">
    <text evidence="2">Belongs to the methyl-accepting chemotaxis (MCP) protein family.</text>
</comment>
<protein>
    <submittedName>
        <fullName evidence="5">Methyl-accepting chemotaxis protein</fullName>
    </submittedName>
</protein>
<dbReference type="InterPro" id="IPR004090">
    <property type="entry name" value="Chemotax_Me-accpt_rcpt"/>
</dbReference>
<keyword evidence="6" id="KW-1185">Reference proteome</keyword>
<evidence type="ECO:0000256" key="1">
    <source>
        <dbReference type="ARBA" id="ARBA00023224"/>
    </source>
</evidence>
<accession>A0ABT0TVL5</accession>
<dbReference type="InterPro" id="IPR004089">
    <property type="entry name" value="MCPsignal_dom"/>
</dbReference>
<dbReference type="Pfam" id="PF00015">
    <property type="entry name" value="MCPsignal"/>
    <property type="match status" value="1"/>
</dbReference>
<comment type="caution">
    <text evidence="5">The sequence shown here is derived from an EMBL/GenBank/DDBJ whole genome shotgun (WGS) entry which is preliminary data.</text>
</comment>
<name>A0ABT0TVL5_9HELI</name>
<evidence type="ECO:0000256" key="2">
    <source>
        <dbReference type="ARBA" id="ARBA00029447"/>
    </source>
</evidence>
<evidence type="ECO:0000313" key="5">
    <source>
        <dbReference type="EMBL" id="MCL9819508.1"/>
    </source>
</evidence>
<dbReference type="Gene3D" id="1.10.287.950">
    <property type="entry name" value="Methyl-accepting chemotaxis protein"/>
    <property type="match status" value="1"/>
</dbReference>
<dbReference type="SMART" id="SM00283">
    <property type="entry name" value="MA"/>
    <property type="match status" value="1"/>
</dbReference>
<keyword evidence="1 3" id="KW-0807">Transducer</keyword>